<sequence length="49" mass="5450">MLKYELVEKTPDGWFVAGSHPQDYNMGLDHVVTHSGEASAYLKSKVSEP</sequence>
<evidence type="ECO:0000313" key="1">
    <source>
        <dbReference type="EMBL" id="GAI15053.1"/>
    </source>
</evidence>
<dbReference type="AlphaFoldDB" id="X1L7R1"/>
<dbReference type="EMBL" id="BARV01012048">
    <property type="protein sequence ID" value="GAI15053.1"/>
    <property type="molecule type" value="Genomic_DNA"/>
</dbReference>
<protein>
    <submittedName>
        <fullName evidence="1">Uncharacterized protein</fullName>
    </submittedName>
</protein>
<comment type="caution">
    <text evidence="1">The sequence shown here is derived from an EMBL/GenBank/DDBJ whole genome shotgun (WGS) entry which is preliminary data.</text>
</comment>
<reference evidence="1" key="1">
    <citation type="journal article" date="2014" name="Front. Microbiol.">
        <title>High frequency of phylogenetically diverse reductive dehalogenase-homologous genes in deep subseafloor sedimentary metagenomes.</title>
        <authorList>
            <person name="Kawai M."/>
            <person name="Futagami T."/>
            <person name="Toyoda A."/>
            <person name="Takaki Y."/>
            <person name="Nishi S."/>
            <person name="Hori S."/>
            <person name="Arai W."/>
            <person name="Tsubouchi T."/>
            <person name="Morono Y."/>
            <person name="Uchiyama I."/>
            <person name="Ito T."/>
            <person name="Fujiyama A."/>
            <person name="Inagaki F."/>
            <person name="Takami H."/>
        </authorList>
    </citation>
    <scope>NUCLEOTIDE SEQUENCE</scope>
    <source>
        <strain evidence="1">Expedition CK06-06</strain>
    </source>
</reference>
<name>X1L7R1_9ZZZZ</name>
<accession>X1L7R1</accession>
<proteinExistence type="predicted"/>
<feature type="non-terminal residue" evidence="1">
    <location>
        <position position="49"/>
    </location>
</feature>
<gene>
    <name evidence="1" type="ORF">S06H3_22512</name>
</gene>
<organism evidence="1">
    <name type="scientific">marine sediment metagenome</name>
    <dbReference type="NCBI Taxonomy" id="412755"/>
    <lineage>
        <taxon>unclassified sequences</taxon>
        <taxon>metagenomes</taxon>
        <taxon>ecological metagenomes</taxon>
    </lineage>
</organism>